<dbReference type="RefSeq" id="XP_021858654.1">
    <property type="nucleotide sequence ID" value="XM_022002962.1"/>
</dbReference>
<dbReference type="RefSeq" id="XP_021858639.1">
    <property type="nucleotide sequence ID" value="XM_022002947.1"/>
</dbReference>
<gene>
    <name evidence="3 4 5 6 7 8 9 10 11" type="primary">LOC110797815</name>
</gene>
<dbReference type="KEGG" id="soe:110797815"/>
<keyword evidence="2" id="KW-1185">Reference proteome</keyword>
<accession>A0A9R0K5V4</accession>
<dbReference type="InterPro" id="IPR019080">
    <property type="entry name" value="YqaJ_viral_recombinase"/>
</dbReference>
<dbReference type="RefSeq" id="XP_021858645.1">
    <property type="nucleotide sequence ID" value="XM_022002953.1"/>
</dbReference>
<reference evidence="3 4" key="2">
    <citation type="submission" date="2025-04" db="UniProtKB">
        <authorList>
            <consortium name="RefSeq"/>
        </authorList>
    </citation>
    <scope>IDENTIFICATION</scope>
    <source>
        <tissue evidence="9 10">Leaf</tissue>
    </source>
</reference>
<dbReference type="AlphaFoldDB" id="A0A9R0K5V4"/>
<dbReference type="SUPFAM" id="SSF52980">
    <property type="entry name" value="Restriction endonuclease-like"/>
    <property type="match status" value="1"/>
</dbReference>
<dbReference type="Proteomes" id="UP000813463">
    <property type="component" value="Chromosome 3"/>
</dbReference>
<dbReference type="GO" id="GO:0006281">
    <property type="term" value="P:DNA repair"/>
    <property type="evidence" value="ECO:0007669"/>
    <property type="project" value="UniProtKB-ARBA"/>
</dbReference>
<evidence type="ECO:0000313" key="6">
    <source>
        <dbReference type="RefSeq" id="XP_021858645.1"/>
    </source>
</evidence>
<evidence type="ECO:0000313" key="10">
    <source>
        <dbReference type="RefSeq" id="XP_056694516.1"/>
    </source>
</evidence>
<dbReference type="InterPro" id="IPR011335">
    <property type="entry name" value="Restrct_endonuc-II-like"/>
</dbReference>
<evidence type="ECO:0000313" key="9">
    <source>
        <dbReference type="RefSeq" id="XP_056694515.1"/>
    </source>
</evidence>
<evidence type="ECO:0000313" key="4">
    <source>
        <dbReference type="RefSeq" id="XP_021858635.1"/>
    </source>
</evidence>
<dbReference type="RefSeq" id="XP_056694517.1">
    <property type="nucleotide sequence ID" value="XM_056838539.1"/>
</dbReference>
<evidence type="ECO:0000313" key="7">
    <source>
        <dbReference type="RefSeq" id="XP_021858654.1"/>
    </source>
</evidence>
<proteinExistence type="predicted"/>
<name>A0A9R0K5V4_SPIOL</name>
<dbReference type="Gene3D" id="3.90.320.10">
    <property type="match status" value="1"/>
</dbReference>
<dbReference type="RefSeq" id="XP_021858629.1">
    <property type="nucleotide sequence ID" value="XM_022002937.1"/>
</dbReference>
<evidence type="ECO:0000313" key="8">
    <source>
        <dbReference type="RefSeq" id="XP_021858663.1"/>
    </source>
</evidence>
<dbReference type="PANTHER" id="PTHR46609:SF4">
    <property type="entry name" value="RESTRICTION ENDONUCLEASE, TYPE II-LIKE SUPERFAMILY PROTEIN"/>
    <property type="match status" value="1"/>
</dbReference>
<sequence>MSPFTFTSTSRFRGSFNKSDILFGNSRKWIHSYEHKIHNRTPTPPFGGTYDVTQASCFRHWFKNWQELRKNKLTASTFGQAIGFWPRRRVQLWEEKIGAKEPFSGNIATGYNNIYEEEALERYKLATGRSVLIPKFQILSNNNLKDDWLAASPDGVVQENFYGLPSEGVLEIKCPYFEGDINKAFPWKRIPLYCMPQAQGLMEILDRDWMDLYVWTKNGSSLFRLDRDGEYWNVIKLALDDFWWNHVLPAKELYNESKITDPLTQLRSLKPEPRHELCSYIVYESKRLVDNESRLLWREIHGKIQYC</sequence>
<dbReference type="OrthoDB" id="421276at2759"/>
<dbReference type="InterPro" id="IPR011604">
    <property type="entry name" value="PDDEXK-like_dom_sf"/>
</dbReference>
<dbReference type="GeneID" id="110797815"/>
<dbReference type="RefSeq" id="XP_056694516.1">
    <property type="nucleotide sequence ID" value="XM_056838538.1"/>
</dbReference>
<protein>
    <submittedName>
        <fullName evidence="3 4">Uncharacterized protein LOC110797815</fullName>
    </submittedName>
</protein>
<evidence type="ECO:0000313" key="11">
    <source>
        <dbReference type="RefSeq" id="XP_056694517.1"/>
    </source>
</evidence>
<dbReference type="CDD" id="cd22343">
    <property type="entry name" value="PDDEXK_lambda_exonuclease-like"/>
    <property type="match status" value="1"/>
</dbReference>
<evidence type="ECO:0000313" key="5">
    <source>
        <dbReference type="RefSeq" id="XP_021858639.1"/>
    </source>
</evidence>
<organism evidence="2 6">
    <name type="scientific">Spinacia oleracea</name>
    <name type="common">Spinach</name>
    <dbReference type="NCBI Taxonomy" id="3562"/>
    <lineage>
        <taxon>Eukaryota</taxon>
        <taxon>Viridiplantae</taxon>
        <taxon>Streptophyta</taxon>
        <taxon>Embryophyta</taxon>
        <taxon>Tracheophyta</taxon>
        <taxon>Spermatophyta</taxon>
        <taxon>Magnoliopsida</taxon>
        <taxon>eudicotyledons</taxon>
        <taxon>Gunneridae</taxon>
        <taxon>Pentapetalae</taxon>
        <taxon>Caryophyllales</taxon>
        <taxon>Chenopodiaceae</taxon>
        <taxon>Chenopodioideae</taxon>
        <taxon>Anserineae</taxon>
        <taxon>Spinacia</taxon>
    </lineage>
</organism>
<evidence type="ECO:0000313" key="2">
    <source>
        <dbReference type="Proteomes" id="UP000813463"/>
    </source>
</evidence>
<dbReference type="InterPro" id="IPR051703">
    <property type="entry name" value="NF-kappa-B_Signaling_Reg"/>
</dbReference>
<dbReference type="Pfam" id="PF09588">
    <property type="entry name" value="YqaJ"/>
    <property type="match status" value="1"/>
</dbReference>
<reference evidence="2" key="1">
    <citation type="journal article" date="2021" name="Nat. Commun.">
        <title>Genomic analyses provide insights into spinach domestication and the genetic basis of agronomic traits.</title>
        <authorList>
            <person name="Cai X."/>
            <person name="Sun X."/>
            <person name="Xu C."/>
            <person name="Sun H."/>
            <person name="Wang X."/>
            <person name="Ge C."/>
            <person name="Zhang Z."/>
            <person name="Wang Q."/>
            <person name="Fei Z."/>
            <person name="Jiao C."/>
            <person name="Wang Q."/>
        </authorList>
    </citation>
    <scope>NUCLEOTIDE SEQUENCE [LARGE SCALE GENOMIC DNA]</scope>
    <source>
        <strain evidence="2">cv. Varoflay</strain>
    </source>
</reference>
<dbReference type="RefSeq" id="XP_021858635.1">
    <property type="nucleotide sequence ID" value="XM_022002943.1"/>
</dbReference>
<dbReference type="RefSeq" id="XP_056694515.1">
    <property type="nucleotide sequence ID" value="XM_056838537.1"/>
</dbReference>
<dbReference type="PANTHER" id="PTHR46609">
    <property type="entry name" value="EXONUCLEASE, PHAGE-TYPE/RECB, C-TERMINAL DOMAIN-CONTAINING PROTEIN"/>
    <property type="match status" value="1"/>
</dbReference>
<feature type="domain" description="YqaJ viral recombinase" evidence="1">
    <location>
        <begin position="64"/>
        <end position="203"/>
    </location>
</feature>
<dbReference type="RefSeq" id="XP_021858663.1">
    <property type="nucleotide sequence ID" value="XM_022002971.1"/>
</dbReference>
<evidence type="ECO:0000259" key="1">
    <source>
        <dbReference type="Pfam" id="PF09588"/>
    </source>
</evidence>
<evidence type="ECO:0000313" key="3">
    <source>
        <dbReference type="RefSeq" id="XP_021858629.1"/>
    </source>
</evidence>